<evidence type="ECO:0000256" key="10">
    <source>
        <dbReference type="ARBA" id="ARBA00022842"/>
    </source>
</evidence>
<dbReference type="InterPro" id="IPR044125">
    <property type="entry name" value="Adenylation_DNA_ligase_IV"/>
</dbReference>
<dbReference type="PANTHER" id="PTHR45997:SF1">
    <property type="entry name" value="DNA LIGASE 4"/>
    <property type="match status" value="1"/>
</dbReference>
<dbReference type="GO" id="GO:0032807">
    <property type="term" value="C:DNA ligase IV complex"/>
    <property type="evidence" value="ECO:0007669"/>
    <property type="project" value="TreeGrafter"/>
</dbReference>
<evidence type="ECO:0000256" key="11">
    <source>
        <dbReference type="ARBA" id="ARBA00023172"/>
    </source>
</evidence>
<sequence length="923" mass="103962">MTDASTDSDKVVAAKVPFAELCGLLEKLSKTQGNDKKKRVLGDFVDSWRRLHNETHTDDADTTTDSFYPAMRLLLPHLERERVAYGIKETGLARLMIKVLCLGKDSPDAQRLLNYRAVKTARGDAGDFASMAYFVLKPRCPQRGTLTIQQVNDTLDAIASNNAAKKKSAVEDSILYLLKNLSALEQKWLVRMIVKELKVGLSQASVLSVYHQDAEDLFNVNNNLEKVCRLLRDPATRMHEIGVSVFSPFTPMLGDRAAPDKIEKIMEGRPYFIETKLDGERVLLHKKGDEYKYFSRSGNEYTNVFGATPFDGTLTPYIANCFKPDVDTCIIDGEMLGYHAASKTFGTKGEQFDIKSPNVAEAKGYQPCVMVFDVLLYNDRVLTNLPLRERLTYLDKVVTPVEGRIQLSEHKEAHSNQDCVEALNDAIDGREEGIMVKDPETPYRPNVRKGGWFKIKPEYIGGLMDELDLLILGGFFGEGHRGGMMSHFLCGVAVPTEDGSEPKVFHSFCKVGSGYTKKQLAEFNQRMADHWQAFDKRRPPQCIQLASGFKEKPDAWIEPDKSCIVQVKAAEIIASERFKVGCTLRFPRVEMIRDDKPWHQCMTTADIEDLRQKSGGKLTGGRMELGEDGEGEGAPTKKKRRIVQRAVQPQLMSRFRGADVSDVEQVSQVLSGKEVCVINGPADLTKQQIERKVKEMGGEFVQNPGSSTTFVLAEKVAVKVANLIKTDKYDIVKVTWFRRVLDAGHWIPWTPGDMIHTSPATRKQFQQDYDQYGDSFTEDVTEEQLKHIFSTMGKEGQGVATVTAEEIAELEEEYFPDESPYGLFRTCRIYMDSNLVIGDDSTHLPTSTLDLLALEIRFFGATLANELDEQVSHVIVDQKDLSRLEELKAVRRGRKKKFHIVTEKWVRACMEEGGLYPEKTFEL</sequence>
<dbReference type="InterPro" id="IPR036599">
    <property type="entry name" value="DNA_ligase_N_sf"/>
</dbReference>
<dbReference type="FunFam" id="2.40.50.140:FF:000150">
    <property type="entry name" value="DNA ligase"/>
    <property type="match status" value="1"/>
</dbReference>
<evidence type="ECO:0000256" key="9">
    <source>
        <dbReference type="ARBA" id="ARBA00022840"/>
    </source>
</evidence>
<comment type="caution">
    <text evidence="20">The sequence shown here is derived from an EMBL/GenBank/DDBJ whole genome shotgun (WGS) entry which is preliminary data.</text>
</comment>
<keyword evidence="5" id="KW-0479">Metal-binding</keyword>
<dbReference type="InterPro" id="IPR036420">
    <property type="entry name" value="BRCT_dom_sf"/>
</dbReference>
<dbReference type="Gene3D" id="2.40.50.140">
    <property type="entry name" value="Nucleic acid-binding proteins"/>
    <property type="match status" value="1"/>
</dbReference>
<protein>
    <recommendedName>
        <fullName evidence="15">DNA ligase</fullName>
        <ecNumber evidence="15">6.5.1.1</ecNumber>
    </recommendedName>
</protein>
<keyword evidence="8 15" id="KW-0227">DNA damage</keyword>
<dbReference type="SUPFAM" id="SSF56091">
    <property type="entry name" value="DNA ligase/mRNA capping enzyme, catalytic domain"/>
    <property type="match status" value="1"/>
</dbReference>
<dbReference type="Gene3D" id="3.40.50.10190">
    <property type="entry name" value="BRCT domain"/>
    <property type="match status" value="2"/>
</dbReference>
<dbReference type="InterPro" id="IPR012308">
    <property type="entry name" value="DNA_ligase_ATP-dep_N"/>
</dbReference>
<dbReference type="InterPro" id="IPR021536">
    <property type="entry name" value="DNA_ligase_IV_dom"/>
</dbReference>
<dbReference type="GO" id="GO:0006303">
    <property type="term" value="P:double-strand break repair via nonhomologous end joining"/>
    <property type="evidence" value="ECO:0007669"/>
    <property type="project" value="TreeGrafter"/>
</dbReference>
<comment type="catalytic activity">
    <reaction evidence="14 15">
        <text>ATP + (deoxyribonucleotide)n-3'-hydroxyl + 5'-phospho-(deoxyribonucleotide)m = (deoxyribonucleotide)n+m + AMP + diphosphate.</text>
        <dbReference type="EC" id="6.5.1.1"/>
    </reaction>
</comment>
<dbReference type="CDD" id="cd17717">
    <property type="entry name" value="BRCT_DNA_ligase_IV_rpt2"/>
    <property type="match status" value="1"/>
</dbReference>
<dbReference type="SMART" id="SM00292">
    <property type="entry name" value="BRCT"/>
    <property type="match status" value="2"/>
</dbReference>
<name>A0AAN9GA31_9CAEN</name>
<proteinExistence type="inferred from homology"/>
<evidence type="ECO:0000313" key="20">
    <source>
        <dbReference type="EMBL" id="KAK7101253.1"/>
    </source>
</evidence>
<dbReference type="FunFam" id="3.30.470.30:FF:000008">
    <property type="entry name" value="DNA ligase"/>
    <property type="match status" value="1"/>
</dbReference>
<evidence type="ECO:0000259" key="18">
    <source>
        <dbReference type="PROSITE" id="PS50160"/>
    </source>
</evidence>
<dbReference type="Pfam" id="PF11411">
    <property type="entry name" value="DNA_ligase_IV"/>
    <property type="match status" value="1"/>
</dbReference>
<evidence type="ECO:0000256" key="13">
    <source>
        <dbReference type="ARBA" id="ARBA00023242"/>
    </source>
</evidence>
<dbReference type="Gene3D" id="3.30.470.30">
    <property type="entry name" value="DNA ligase/mRNA capping enzyme"/>
    <property type="match status" value="1"/>
</dbReference>
<dbReference type="CDD" id="cd07968">
    <property type="entry name" value="OBF_DNA_ligase_IV"/>
    <property type="match status" value="1"/>
</dbReference>
<dbReference type="GO" id="GO:0046872">
    <property type="term" value="F:metal ion binding"/>
    <property type="evidence" value="ECO:0007669"/>
    <property type="project" value="UniProtKB-KW"/>
</dbReference>
<dbReference type="GO" id="GO:0005524">
    <property type="term" value="F:ATP binding"/>
    <property type="evidence" value="ECO:0007669"/>
    <property type="project" value="UniProtKB-KW"/>
</dbReference>
<evidence type="ECO:0000256" key="15">
    <source>
        <dbReference type="RuleBase" id="RU000617"/>
    </source>
</evidence>
<dbReference type="NCBIfam" id="TIGR00574">
    <property type="entry name" value="dnl1"/>
    <property type="match status" value="1"/>
</dbReference>
<comment type="cofactor">
    <cofactor evidence="1">
        <name>Mg(2+)</name>
        <dbReference type="ChEBI" id="CHEBI:18420"/>
    </cofactor>
</comment>
<dbReference type="PROSITE" id="PS50160">
    <property type="entry name" value="DNA_LIGASE_A3"/>
    <property type="match status" value="1"/>
</dbReference>
<dbReference type="PANTHER" id="PTHR45997">
    <property type="entry name" value="DNA LIGASE 4"/>
    <property type="match status" value="1"/>
</dbReference>
<dbReference type="GO" id="GO:0071897">
    <property type="term" value="P:DNA biosynthetic process"/>
    <property type="evidence" value="ECO:0007669"/>
    <property type="project" value="InterPro"/>
</dbReference>
<dbReference type="InterPro" id="IPR012340">
    <property type="entry name" value="NA-bd_OB-fold"/>
</dbReference>
<dbReference type="InterPro" id="IPR012309">
    <property type="entry name" value="DNA_ligase_ATP-dep_C"/>
</dbReference>
<feature type="domain" description="BRCT" evidence="19">
    <location>
        <begin position="819"/>
        <end position="923"/>
    </location>
</feature>
<feature type="domain" description="ATP-dependent DNA ligase family profile" evidence="18">
    <location>
        <begin position="360"/>
        <end position="494"/>
    </location>
</feature>
<evidence type="ECO:0000256" key="1">
    <source>
        <dbReference type="ARBA" id="ARBA00001946"/>
    </source>
</evidence>
<dbReference type="GO" id="GO:0003910">
    <property type="term" value="F:DNA ligase (ATP) activity"/>
    <property type="evidence" value="ECO:0007669"/>
    <property type="project" value="UniProtKB-EC"/>
</dbReference>
<evidence type="ECO:0000256" key="5">
    <source>
        <dbReference type="ARBA" id="ARBA00022723"/>
    </source>
</evidence>
<evidence type="ECO:0000256" key="8">
    <source>
        <dbReference type="ARBA" id="ARBA00022763"/>
    </source>
</evidence>
<dbReference type="CDD" id="cd07903">
    <property type="entry name" value="Adenylation_DNA_ligase_IV"/>
    <property type="match status" value="1"/>
</dbReference>
<evidence type="ECO:0000256" key="12">
    <source>
        <dbReference type="ARBA" id="ARBA00023204"/>
    </source>
</evidence>
<evidence type="ECO:0000256" key="6">
    <source>
        <dbReference type="ARBA" id="ARBA00022737"/>
    </source>
</evidence>
<evidence type="ECO:0000256" key="2">
    <source>
        <dbReference type="ARBA" id="ARBA00004123"/>
    </source>
</evidence>
<dbReference type="Pfam" id="PF04679">
    <property type="entry name" value="DNA_ligase_A_C"/>
    <property type="match status" value="1"/>
</dbReference>
<dbReference type="EC" id="6.5.1.1" evidence="15"/>
<organism evidence="20 21">
    <name type="scientific">Littorina saxatilis</name>
    <dbReference type="NCBI Taxonomy" id="31220"/>
    <lineage>
        <taxon>Eukaryota</taxon>
        <taxon>Metazoa</taxon>
        <taxon>Spiralia</taxon>
        <taxon>Lophotrochozoa</taxon>
        <taxon>Mollusca</taxon>
        <taxon>Gastropoda</taxon>
        <taxon>Caenogastropoda</taxon>
        <taxon>Littorinimorpha</taxon>
        <taxon>Littorinoidea</taxon>
        <taxon>Littorinidae</taxon>
        <taxon>Littorina</taxon>
    </lineage>
</organism>
<keyword evidence="6" id="KW-0677">Repeat</keyword>
<dbReference type="FunFam" id="3.40.50.10190:FF:000027">
    <property type="entry name" value="DNA ligase"/>
    <property type="match status" value="1"/>
</dbReference>
<evidence type="ECO:0000256" key="3">
    <source>
        <dbReference type="ARBA" id="ARBA00007572"/>
    </source>
</evidence>
<dbReference type="EMBL" id="JBAMIC010000011">
    <property type="protein sequence ID" value="KAK7101253.1"/>
    <property type="molecule type" value="Genomic_DNA"/>
</dbReference>
<dbReference type="Pfam" id="PF01068">
    <property type="entry name" value="DNA_ligase_A_M"/>
    <property type="match status" value="1"/>
</dbReference>
<evidence type="ECO:0000256" key="4">
    <source>
        <dbReference type="ARBA" id="ARBA00022598"/>
    </source>
</evidence>
<dbReference type="SUPFAM" id="SSF52113">
    <property type="entry name" value="BRCT domain"/>
    <property type="match status" value="2"/>
</dbReference>
<dbReference type="PROSITE" id="PS50172">
    <property type="entry name" value="BRCT"/>
    <property type="match status" value="2"/>
</dbReference>
<feature type="domain" description="BRCT" evidence="19">
    <location>
        <begin position="665"/>
        <end position="744"/>
    </location>
</feature>
<dbReference type="InterPro" id="IPR000977">
    <property type="entry name" value="DNA_ligase_ATP-dep"/>
</dbReference>
<dbReference type="PROSITE" id="PS00697">
    <property type="entry name" value="DNA_LIGASE_A1"/>
    <property type="match status" value="1"/>
</dbReference>
<keyword evidence="7 15" id="KW-0547">Nucleotide-binding</keyword>
<dbReference type="InterPro" id="IPR012310">
    <property type="entry name" value="DNA_ligase_ATP-dep_cent"/>
</dbReference>
<dbReference type="Gene3D" id="1.10.3260.10">
    <property type="entry name" value="DNA ligase, ATP-dependent, N-terminal domain"/>
    <property type="match status" value="1"/>
</dbReference>
<evidence type="ECO:0000259" key="19">
    <source>
        <dbReference type="PROSITE" id="PS50172"/>
    </source>
</evidence>
<dbReference type="InterPro" id="IPR001357">
    <property type="entry name" value="BRCT_dom"/>
</dbReference>
<reference evidence="20 21" key="1">
    <citation type="submission" date="2024-02" db="EMBL/GenBank/DDBJ databases">
        <title>Chromosome-scale genome assembly of the rough periwinkle Littorina saxatilis.</title>
        <authorList>
            <person name="De Jode A."/>
            <person name="Faria R."/>
            <person name="Formenti G."/>
            <person name="Sims Y."/>
            <person name="Smith T.P."/>
            <person name="Tracey A."/>
            <person name="Wood J.M.D."/>
            <person name="Zagrodzka Z.B."/>
            <person name="Johannesson K."/>
            <person name="Butlin R.K."/>
            <person name="Leder E.H."/>
        </authorList>
    </citation>
    <scope>NUCLEOTIDE SEQUENCE [LARGE SCALE GENOMIC DNA]</scope>
    <source>
        <strain evidence="20">Snail1</strain>
        <tissue evidence="20">Muscle</tissue>
    </source>
</reference>
<keyword evidence="10" id="KW-0460">Magnesium</keyword>
<dbReference type="InterPro" id="IPR016059">
    <property type="entry name" value="DNA_ligase_ATP-dep_CS"/>
</dbReference>
<comment type="similarity">
    <text evidence="3 16">Belongs to the ATP-dependent DNA ligase family.</text>
</comment>
<dbReference type="Proteomes" id="UP001374579">
    <property type="component" value="Unassembled WGS sequence"/>
</dbReference>
<keyword evidence="12 15" id="KW-0234">DNA repair</keyword>
<dbReference type="GO" id="GO:0005958">
    <property type="term" value="C:DNA-dependent protein kinase-DNA ligase 4 complex"/>
    <property type="evidence" value="ECO:0007669"/>
    <property type="project" value="TreeGrafter"/>
</dbReference>
<dbReference type="InterPro" id="IPR029710">
    <property type="entry name" value="LIG4"/>
</dbReference>
<keyword evidence="21" id="KW-1185">Reference proteome</keyword>
<keyword evidence="9 15" id="KW-0067">ATP-binding</keyword>
<evidence type="ECO:0000313" key="21">
    <source>
        <dbReference type="Proteomes" id="UP001374579"/>
    </source>
</evidence>
<dbReference type="FunFam" id="3.40.50.10190:FF:000044">
    <property type="entry name" value="DNA ligase"/>
    <property type="match status" value="1"/>
</dbReference>
<dbReference type="SUPFAM" id="SSF50249">
    <property type="entry name" value="Nucleic acid-binding proteins"/>
    <property type="match status" value="1"/>
</dbReference>
<evidence type="ECO:0000256" key="7">
    <source>
        <dbReference type="ARBA" id="ARBA00022741"/>
    </source>
</evidence>
<comment type="subcellular location">
    <subcellularLocation>
        <location evidence="2">Nucleus</location>
    </subcellularLocation>
</comment>
<evidence type="ECO:0000256" key="16">
    <source>
        <dbReference type="RuleBase" id="RU004196"/>
    </source>
</evidence>
<gene>
    <name evidence="20" type="ORF">V1264_024061</name>
</gene>
<keyword evidence="4 15" id="KW-0436">Ligase</keyword>
<dbReference type="Pfam" id="PF04675">
    <property type="entry name" value="DNA_ligase_A_N"/>
    <property type="match status" value="1"/>
</dbReference>
<dbReference type="SUPFAM" id="SSF117018">
    <property type="entry name" value="ATP-dependent DNA ligase DNA-binding domain"/>
    <property type="match status" value="1"/>
</dbReference>
<keyword evidence="13" id="KW-0539">Nucleus</keyword>
<accession>A0AAN9GA31</accession>
<feature type="region of interest" description="Disordered" evidence="17">
    <location>
        <begin position="613"/>
        <end position="640"/>
    </location>
</feature>
<dbReference type="AlphaFoldDB" id="A0AAN9GA31"/>
<dbReference type="Pfam" id="PF00533">
    <property type="entry name" value="BRCT"/>
    <property type="match status" value="2"/>
</dbReference>
<dbReference type="GO" id="GO:0006310">
    <property type="term" value="P:DNA recombination"/>
    <property type="evidence" value="ECO:0007669"/>
    <property type="project" value="UniProtKB-KW"/>
</dbReference>
<dbReference type="GO" id="GO:0003677">
    <property type="term" value="F:DNA binding"/>
    <property type="evidence" value="ECO:0007669"/>
    <property type="project" value="InterPro"/>
</dbReference>
<keyword evidence="11 15" id="KW-0233">DNA recombination</keyword>
<dbReference type="GO" id="GO:0006297">
    <property type="term" value="P:nucleotide-excision repair, DNA gap filling"/>
    <property type="evidence" value="ECO:0007669"/>
    <property type="project" value="TreeGrafter"/>
</dbReference>
<evidence type="ECO:0000256" key="14">
    <source>
        <dbReference type="ARBA" id="ARBA00034003"/>
    </source>
</evidence>
<evidence type="ECO:0000256" key="17">
    <source>
        <dbReference type="SAM" id="MobiDB-lite"/>
    </source>
</evidence>